<dbReference type="Pfam" id="PF16010">
    <property type="entry name" value="CDH-cyt"/>
    <property type="match status" value="1"/>
</dbReference>
<dbReference type="InterPro" id="IPR015920">
    <property type="entry name" value="Cellobiose_DH-like_cyt"/>
</dbReference>
<gene>
    <name evidence="2" type="ORF">B0T14DRAFT_409912</name>
</gene>
<sequence length="179" mass="18969">TARYCPGGTDICFSESRVAAHDITFRIAIPEAAAAPFDVLLQIVAPASVAWASIAWGGQMTRNPLTVAWPSGQTAVVSSRWANGRVLPTAYAGTTYTTLPTTKANATHWQLDVLCNGCSQWANGALNPNGEALFAWAKGSRAPNNAALNTSNFAYHDAHGTWSHDLTAARIPKGVFDAL</sequence>
<keyword evidence="3" id="KW-1185">Reference proteome</keyword>
<dbReference type="Gene3D" id="2.60.40.1210">
    <property type="entry name" value="Cellobiose dehydrogenase, cytochrome domain"/>
    <property type="match status" value="1"/>
</dbReference>
<dbReference type="EMBL" id="JAULSU010000001">
    <property type="protein sequence ID" value="KAK0633793.1"/>
    <property type="molecule type" value="Genomic_DNA"/>
</dbReference>
<proteinExistence type="predicted"/>
<dbReference type="PANTHER" id="PTHR47797">
    <property type="entry name" value="DEHYDROGENASE, PUTATIVE (AFU_ORTHOLOGUE AFUA_8G05805)-RELATED"/>
    <property type="match status" value="1"/>
</dbReference>
<dbReference type="AlphaFoldDB" id="A0AA39XGX8"/>
<organism evidence="2 3">
    <name type="scientific">Immersiella caudata</name>
    <dbReference type="NCBI Taxonomy" id="314043"/>
    <lineage>
        <taxon>Eukaryota</taxon>
        <taxon>Fungi</taxon>
        <taxon>Dikarya</taxon>
        <taxon>Ascomycota</taxon>
        <taxon>Pezizomycotina</taxon>
        <taxon>Sordariomycetes</taxon>
        <taxon>Sordariomycetidae</taxon>
        <taxon>Sordariales</taxon>
        <taxon>Lasiosphaeriaceae</taxon>
        <taxon>Immersiella</taxon>
    </lineage>
</organism>
<dbReference type="PANTHER" id="PTHR47797:SF5">
    <property type="entry name" value="CELLOBIOSE DEHYDROGENASE CYTOCHROME DOMAIN-CONTAINING PROTEIN"/>
    <property type="match status" value="1"/>
</dbReference>
<accession>A0AA39XGX8</accession>
<name>A0AA39XGX8_9PEZI</name>
<feature type="domain" description="Cellobiose dehydrogenase-like cytochrome" evidence="1">
    <location>
        <begin position="4"/>
        <end position="172"/>
    </location>
</feature>
<reference evidence="2" key="1">
    <citation type="submission" date="2023-06" db="EMBL/GenBank/DDBJ databases">
        <title>Genome-scale phylogeny and comparative genomics of the fungal order Sordariales.</title>
        <authorList>
            <consortium name="Lawrence Berkeley National Laboratory"/>
            <person name="Hensen N."/>
            <person name="Bonometti L."/>
            <person name="Westerberg I."/>
            <person name="Brannstrom I.O."/>
            <person name="Guillou S."/>
            <person name="Cros-Aarteil S."/>
            <person name="Calhoun S."/>
            <person name="Haridas S."/>
            <person name="Kuo A."/>
            <person name="Mondo S."/>
            <person name="Pangilinan J."/>
            <person name="Riley R."/>
            <person name="Labutti K."/>
            <person name="Andreopoulos B."/>
            <person name="Lipzen A."/>
            <person name="Chen C."/>
            <person name="Yanf M."/>
            <person name="Daum C."/>
            <person name="Ng V."/>
            <person name="Clum A."/>
            <person name="Steindorff A."/>
            <person name="Ohm R."/>
            <person name="Martin F."/>
            <person name="Silar P."/>
            <person name="Natvig D."/>
            <person name="Lalanne C."/>
            <person name="Gautier V."/>
            <person name="Ament-Velasquez S.L."/>
            <person name="Kruys A."/>
            <person name="Hutchinson M.I."/>
            <person name="Powell A.J."/>
            <person name="Barry K."/>
            <person name="Miller A.N."/>
            <person name="Grigoriev I.V."/>
            <person name="Debuchy R."/>
            <person name="Gladieux P."/>
            <person name="Thoren M.H."/>
            <person name="Johannesson H."/>
        </authorList>
    </citation>
    <scope>NUCLEOTIDE SEQUENCE</scope>
    <source>
        <strain evidence="2">CBS 606.72</strain>
    </source>
</reference>
<comment type="caution">
    <text evidence="2">The sequence shown here is derived from an EMBL/GenBank/DDBJ whole genome shotgun (WGS) entry which is preliminary data.</text>
</comment>
<dbReference type="Proteomes" id="UP001175000">
    <property type="component" value="Unassembled WGS sequence"/>
</dbReference>
<dbReference type="SUPFAM" id="SSF49344">
    <property type="entry name" value="CBD9-like"/>
    <property type="match status" value="1"/>
</dbReference>
<feature type="non-terminal residue" evidence="2">
    <location>
        <position position="1"/>
    </location>
</feature>
<protein>
    <recommendedName>
        <fullName evidence="1">Cellobiose dehydrogenase-like cytochrome domain-containing protein</fullName>
    </recommendedName>
</protein>
<dbReference type="CDD" id="cd09630">
    <property type="entry name" value="CDH_like_cytochrome"/>
    <property type="match status" value="1"/>
</dbReference>
<feature type="non-terminal residue" evidence="2">
    <location>
        <position position="179"/>
    </location>
</feature>
<evidence type="ECO:0000313" key="3">
    <source>
        <dbReference type="Proteomes" id="UP001175000"/>
    </source>
</evidence>
<evidence type="ECO:0000313" key="2">
    <source>
        <dbReference type="EMBL" id="KAK0633793.1"/>
    </source>
</evidence>
<evidence type="ECO:0000259" key="1">
    <source>
        <dbReference type="Pfam" id="PF16010"/>
    </source>
</evidence>